<dbReference type="EMBL" id="RWGY01000029">
    <property type="protein sequence ID" value="TVU19377.1"/>
    <property type="molecule type" value="Genomic_DNA"/>
</dbReference>
<comment type="caution">
    <text evidence="1">The sequence shown here is derived from an EMBL/GenBank/DDBJ whole genome shotgun (WGS) entry which is preliminary data.</text>
</comment>
<dbReference type="AlphaFoldDB" id="A0A5J9U7T9"/>
<organism evidence="1 2">
    <name type="scientific">Eragrostis curvula</name>
    <name type="common">weeping love grass</name>
    <dbReference type="NCBI Taxonomy" id="38414"/>
    <lineage>
        <taxon>Eukaryota</taxon>
        <taxon>Viridiplantae</taxon>
        <taxon>Streptophyta</taxon>
        <taxon>Embryophyta</taxon>
        <taxon>Tracheophyta</taxon>
        <taxon>Spermatophyta</taxon>
        <taxon>Magnoliopsida</taxon>
        <taxon>Liliopsida</taxon>
        <taxon>Poales</taxon>
        <taxon>Poaceae</taxon>
        <taxon>PACMAD clade</taxon>
        <taxon>Chloridoideae</taxon>
        <taxon>Eragrostideae</taxon>
        <taxon>Eragrostidinae</taxon>
        <taxon>Eragrostis</taxon>
    </lineage>
</organism>
<proteinExistence type="predicted"/>
<evidence type="ECO:0000313" key="2">
    <source>
        <dbReference type="Proteomes" id="UP000324897"/>
    </source>
</evidence>
<feature type="non-terminal residue" evidence="1">
    <location>
        <position position="1"/>
    </location>
</feature>
<reference evidence="1 2" key="1">
    <citation type="journal article" date="2019" name="Sci. Rep.">
        <title>A high-quality genome of Eragrostis curvula grass provides insights into Poaceae evolution and supports new strategies to enhance forage quality.</title>
        <authorList>
            <person name="Carballo J."/>
            <person name="Santos B.A.C.M."/>
            <person name="Zappacosta D."/>
            <person name="Garbus I."/>
            <person name="Selva J.P."/>
            <person name="Gallo C.A."/>
            <person name="Diaz A."/>
            <person name="Albertini E."/>
            <person name="Caccamo M."/>
            <person name="Echenique V."/>
        </authorList>
    </citation>
    <scope>NUCLEOTIDE SEQUENCE [LARGE SCALE GENOMIC DNA]</scope>
    <source>
        <strain evidence="2">cv. Victoria</strain>
        <tissue evidence="1">Leaf</tissue>
    </source>
</reference>
<gene>
    <name evidence="1" type="ORF">EJB05_35522</name>
</gene>
<accession>A0A5J9U7T9</accession>
<protein>
    <submittedName>
        <fullName evidence="1">Uncharacterized protein</fullName>
    </submittedName>
</protein>
<name>A0A5J9U7T9_9POAL</name>
<dbReference type="Proteomes" id="UP000324897">
    <property type="component" value="Chromosome 7"/>
</dbReference>
<sequence length="397" mass="43963">MVTSDADFEPFPTLHRCVFRFFSVIVGSEASPIVVHADATSILRDAVAELGGSEPVCNDVTPVRDGPRIFEVNFFITNPGDINEVVEITGVGDSFGPGVISVTGQSSTVDKEWHAKQCATINALDRLEELHNVIVPDYNWFTVKAIRQDSVGLVKRILHSRSTYLYASLQTRMLIGDMEIATDRNRATNRVGGGYVDFLKNMYREHAIILTGGLRSILEEVASKVGYVVGANNTSRDEEDGTFLDILNVFMKNDDNINPVEGEKIREHVCENLCFLGESTENVAGTVSNTLYCALNMLVKRFGVSVLDPSYCRMNTCYSSIKAVEDELGVLERKLCEMRTIALSASCNIYNIFVQNDHSPATWFSMLSLISAIDSHCERLKDARTSLMRNNDADSDA</sequence>
<evidence type="ECO:0000313" key="1">
    <source>
        <dbReference type="EMBL" id="TVU19377.1"/>
    </source>
</evidence>
<dbReference type="Gramene" id="TVU19377">
    <property type="protein sequence ID" value="TVU19377"/>
    <property type="gene ID" value="EJB05_35522"/>
</dbReference>
<keyword evidence="2" id="KW-1185">Reference proteome</keyword>